<evidence type="ECO:0000256" key="6">
    <source>
        <dbReference type="PROSITE-ProRule" id="PRU00782"/>
    </source>
</evidence>
<dbReference type="GO" id="GO:0005886">
    <property type="term" value="C:plasma membrane"/>
    <property type="evidence" value="ECO:0007669"/>
    <property type="project" value="TreeGrafter"/>
</dbReference>
<evidence type="ECO:0000256" key="2">
    <source>
        <dbReference type="ARBA" id="ARBA00022840"/>
    </source>
</evidence>
<keyword evidence="9" id="KW-1185">Reference proteome</keyword>
<protein>
    <recommendedName>
        <fullName evidence="7">Myosin motor domain-containing protein</fullName>
    </recommendedName>
</protein>
<name>A0A9P0CC39_9CUCU</name>
<dbReference type="PRINTS" id="PR00193">
    <property type="entry name" value="MYOSINHEAVY"/>
</dbReference>
<dbReference type="GO" id="GO:0016459">
    <property type="term" value="C:myosin complex"/>
    <property type="evidence" value="ECO:0007669"/>
    <property type="project" value="UniProtKB-KW"/>
</dbReference>
<keyword evidence="3 6" id="KW-0518">Myosin</keyword>
<sequence>MLNLEQEIGAWDSVLLEPLTEDSFVGNLQQRFKRDHIYTYIGNVLISVNPYKKLALYSADLVEAYVKRGPFQLPPHIYGIAGTAYRWLNDRNEDQCIIVTGESGSGKTEAARIVLQFLVLVSGDSPETKIVKDRLVQANTLLEAFGNARTVKNDNASRFGKFLDIEFNFRGDPIGGHLKHCKNYQSRIIRQKFSHLLPTFVRS</sequence>
<dbReference type="GO" id="GO:0006897">
    <property type="term" value="P:endocytosis"/>
    <property type="evidence" value="ECO:0007669"/>
    <property type="project" value="TreeGrafter"/>
</dbReference>
<dbReference type="PANTHER" id="PTHR13140">
    <property type="entry name" value="MYOSIN"/>
    <property type="match status" value="1"/>
</dbReference>
<keyword evidence="4 6" id="KW-0505">Motor protein</keyword>
<feature type="binding site" evidence="6">
    <location>
        <begin position="101"/>
        <end position="108"/>
    </location>
    <ligand>
        <name>ATP</name>
        <dbReference type="ChEBI" id="CHEBI:30616"/>
    </ligand>
</feature>
<dbReference type="InterPro" id="IPR036961">
    <property type="entry name" value="Kinesin_motor_dom_sf"/>
</dbReference>
<dbReference type="Pfam" id="PF00063">
    <property type="entry name" value="Myosin_head"/>
    <property type="match status" value="1"/>
</dbReference>
<evidence type="ECO:0000256" key="5">
    <source>
        <dbReference type="ARBA" id="ARBA00023203"/>
    </source>
</evidence>
<dbReference type="PANTHER" id="PTHR13140:SF802">
    <property type="entry name" value="UNCONVENTIONAL MYOSIN-IB ISOFORM X1"/>
    <property type="match status" value="1"/>
</dbReference>
<feature type="domain" description="Myosin motor" evidence="7">
    <location>
        <begin position="8"/>
        <end position="203"/>
    </location>
</feature>
<dbReference type="PROSITE" id="PS51456">
    <property type="entry name" value="MYOSIN_MOTOR"/>
    <property type="match status" value="1"/>
</dbReference>
<dbReference type="GO" id="GO:0005524">
    <property type="term" value="F:ATP binding"/>
    <property type="evidence" value="ECO:0007669"/>
    <property type="project" value="UniProtKB-UniRule"/>
</dbReference>
<dbReference type="GO" id="GO:0005737">
    <property type="term" value="C:cytoplasm"/>
    <property type="evidence" value="ECO:0007669"/>
    <property type="project" value="TreeGrafter"/>
</dbReference>
<organism evidence="8 9">
    <name type="scientific">Psylliodes chrysocephalus</name>
    <dbReference type="NCBI Taxonomy" id="3402493"/>
    <lineage>
        <taxon>Eukaryota</taxon>
        <taxon>Metazoa</taxon>
        <taxon>Ecdysozoa</taxon>
        <taxon>Arthropoda</taxon>
        <taxon>Hexapoda</taxon>
        <taxon>Insecta</taxon>
        <taxon>Pterygota</taxon>
        <taxon>Neoptera</taxon>
        <taxon>Endopterygota</taxon>
        <taxon>Coleoptera</taxon>
        <taxon>Polyphaga</taxon>
        <taxon>Cucujiformia</taxon>
        <taxon>Chrysomeloidea</taxon>
        <taxon>Chrysomelidae</taxon>
        <taxon>Galerucinae</taxon>
        <taxon>Alticini</taxon>
        <taxon>Psylliodes</taxon>
    </lineage>
</organism>
<keyword evidence="2 6" id="KW-0067">ATP-binding</keyword>
<dbReference type="GO" id="GO:0005902">
    <property type="term" value="C:microvillus"/>
    <property type="evidence" value="ECO:0007669"/>
    <property type="project" value="TreeGrafter"/>
</dbReference>
<evidence type="ECO:0000313" key="8">
    <source>
        <dbReference type="EMBL" id="CAH1100812.1"/>
    </source>
</evidence>
<gene>
    <name evidence="8" type="ORF">PSYICH_LOCUS1576</name>
</gene>
<comment type="caution">
    <text evidence="6">Lacks conserved residue(s) required for the propagation of feature annotation.</text>
</comment>
<dbReference type="OrthoDB" id="10055605at2759"/>
<dbReference type="Proteomes" id="UP001153636">
    <property type="component" value="Chromosome 10"/>
</dbReference>
<dbReference type="Gene3D" id="3.40.850.10">
    <property type="entry name" value="Kinesin motor domain"/>
    <property type="match status" value="1"/>
</dbReference>
<evidence type="ECO:0000259" key="7">
    <source>
        <dbReference type="PROSITE" id="PS51456"/>
    </source>
</evidence>
<reference evidence="8" key="1">
    <citation type="submission" date="2022-01" db="EMBL/GenBank/DDBJ databases">
        <authorList>
            <person name="King R."/>
        </authorList>
    </citation>
    <scope>NUCLEOTIDE SEQUENCE</scope>
</reference>
<dbReference type="EMBL" id="OV651822">
    <property type="protein sequence ID" value="CAH1100812.1"/>
    <property type="molecule type" value="Genomic_DNA"/>
</dbReference>
<keyword evidence="1 6" id="KW-0547">Nucleotide-binding</keyword>
<evidence type="ECO:0000256" key="3">
    <source>
        <dbReference type="ARBA" id="ARBA00023123"/>
    </source>
</evidence>
<dbReference type="GO" id="GO:0030048">
    <property type="term" value="P:actin filament-based movement"/>
    <property type="evidence" value="ECO:0007669"/>
    <property type="project" value="TreeGrafter"/>
</dbReference>
<dbReference type="SMART" id="SM00242">
    <property type="entry name" value="MYSc"/>
    <property type="match status" value="1"/>
</dbReference>
<dbReference type="InterPro" id="IPR001609">
    <property type="entry name" value="Myosin_head_motor_dom-like"/>
</dbReference>
<keyword evidence="5 6" id="KW-0009">Actin-binding</keyword>
<dbReference type="GO" id="GO:0000146">
    <property type="term" value="F:microfilament motor activity"/>
    <property type="evidence" value="ECO:0007669"/>
    <property type="project" value="TreeGrafter"/>
</dbReference>
<evidence type="ECO:0000256" key="4">
    <source>
        <dbReference type="ARBA" id="ARBA00023175"/>
    </source>
</evidence>
<comment type="similarity">
    <text evidence="6">Belongs to the TRAFAC class myosin-kinesin ATPase superfamily. Myosin family.</text>
</comment>
<proteinExistence type="inferred from homology"/>
<dbReference type="AlphaFoldDB" id="A0A9P0CC39"/>
<dbReference type="SUPFAM" id="SSF52540">
    <property type="entry name" value="P-loop containing nucleoside triphosphate hydrolases"/>
    <property type="match status" value="1"/>
</dbReference>
<accession>A0A9P0CC39</accession>
<dbReference type="GO" id="GO:0051015">
    <property type="term" value="F:actin filament binding"/>
    <property type="evidence" value="ECO:0007669"/>
    <property type="project" value="TreeGrafter"/>
</dbReference>
<evidence type="ECO:0000256" key="1">
    <source>
        <dbReference type="ARBA" id="ARBA00022741"/>
    </source>
</evidence>
<evidence type="ECO:0000313" key="9">
    <source>
        <dbReference type="Proteomes" id="UP001153636"/>
    </source>
</evidence>
<dbReference type="InterPro" id="IPR027417">
    <property type="entry name" value="P-loop_NTPase"/>
</dbReference>
<dbReference type="GO" id="GO:0007015">
    <property type="term" value="P:actin filament organization"/>
    <property type="evidence" value="ECO:0007669"/>
    <property type="project" value="TreeGrafter"/>
</dbReference>